<comment type="caution">
    <text evidence="1">The sequence shown here is derived from an EMBL/GenBank/DDBJ whole genome shotgun (WGS) entry which is preliminary data.</text>
</comment>
<dbReference type="PATRIC" id="fig|1331206.3.peg.1162"/>
<dbReference type="AlphaFoldDB" id="A0A158M581"/>
<evidence type="ECO:0000313" key="2">
    <source>
        <dbReference type="Proteomes" id="UP000026682"/>
    </source>
</evidence>
<evidence type="ECO:0000313" key="1">
    <source>
        <dbReference type="EMBL" id="KAK96067.1"/>
    </source>
</evidence>
<keyword evidence="1" id="KW-0670">Pyruvate</keyword>
<proteinExistence type="predicted"/>
<accession>A0A158M581</accession>
<organism evidence="1 2">
    <name type="scientific">Bordetella holmesii CDC-H585-BH</name>
    <dbReference type="NCBI Taxonomy" id="1331206"/>
    <lineage>
        <taxon>Bacteria</taxon>
        <taxon>Pseudomonadati</taxon>
        <taxon>Pseudomonadota</taxon>
        <taxon>Betaproteobacteria</taxon>
        <taxon>Burkholderiales</taxon>
        <taxon>Alcaligenaceae</taxon>
        <taxon>Bordetella</taxon>
    </lineage>
</organism>
<name>A0A158M581_9BORD</name>
<dbReference type="EMBL" id="JFZZ01000044">
    <property type="protein sequence ID" value="KAK96067.1"/>
    <property type="molecule type" value="Genomic_DNA"/>
</dbReference>
<gene>
    <name evidence="1" type="ORF">L497_3527</name>
</gene>
<sequence>MDGTPAVDPHIDLDYQLADNLSRRQGRIFLTGTQALVRLMLAQRQADRERGLNTAGFVSGYRGSPLGGVDMAMWKAPKALDANQITFMPGINEDLAATAVMGTQQVGTRDDRKVDGVYAMWPCGMARDRAWIVPATPCIMATRPAPRATAAC</sequence>
<dbReference type="Proteomes" id="UP000026682">
    <property type="component" value="Unassembled WGS sequence"/>
</dbReference>
<reference evidence="1 2" key="1">
    <citation type="submission" date="2014-03" db="EMBL/GenBank/DDBJ databases">
        <title>Genome sequence of Bordetella holmseii.</title>
        <authorList>
            <person name="Harvill E."/>
            <person name="Goodfield L.L."/>
            <person name="Ivanov Y."/>
            <person name="Meyer J.A."/>
            <person name="Newth C."/>
            <person name="Cassiday P."/>
            <person name="Tondella M.L."/>
            <person name="Liao P."/>
            <person name="Zimmerman J."/>
            <person name="Meert K."/>
            <person name="Wessel D."/>
            <person name="Berger J."/>
            <person name="Dean J.M."/>
            <person name="Holubkov R."/>
            <person name="Burr J."/>
            <person name="Liu T."/>
            <person name="Brinkac L.M."/>
            <person name="Sanka R."/>
            <person name="Kim M."/>
            <person name="Losada L."/>
        </authorList>
    </citation>
    <scope>NUCLEOTIDE SEQUENCE [LARGE SCALE GENOMIC DNA]</scope>
    <source>
        <strain evidence="1 2">CDC-H585-BH</strain>
    </source>
</reference>
<dbReference type="Gene3D" id="3.40.50.970">
    <property type="match status" value="1"/>
</dbReference>
<protein>
    <submittedName>
        <fullName evidence="1">Indolepyruvate ferredoxin oxidoreductase domain protein</fullName>
    </submittedName>
</protein>
<dbReference type="STRING" id="35814.BBB42_02790"/>